<evidence type="ECO:0000259" key="1">
    <source>
        <dbReference type="Pfam" id="PF00646"/>
    </source>
</evidence>
<dbReference type="GO" id="GO:0031146">
    <property type="term" value="P:SCF-dependent proteasomal ubiquitin-dependent protein catabolic process"/>
    <property type="evidence" value="ECO:0007669"/>
    <property type="project" value="TreeGrafter"/>
</dbReference>
<dbReference type="InterPro" id="IPR001810">
    <property type="entry name" value="F-box_dom"/>
</dbReference>
<dbReference type="SUPFAM" id="SSF81383">
    <property type="entry name" value="F-box domain"/>
    <property type="match status" value="1"/>
</dbReference>
<sequence length="248" mass="28657">MELLDLDEDSQMEIFSYFSFDELILLAAVCARFLHLCQRHLRKIRYFELDYRAITSCAYYEERLQNIFRILGPTMEAFRLSGGYIMDEKLKQAIVDNVAKYCTSLRHLTLNYTILTEQHLRPLEALLRTLVSLDLGRCDLTDVSLAEFLQSQPSLPLRTLAIPGNPNLTGAFFANWTNCPSLEQLDLSYCFSLNVDRMEEFLKHAKRLAAVDATGSLWLQRNKDIFQKEGRFIAMGTDLPELKYFKSA</sequence>
<dbReference type="Pfam" id="PF00646">
    <property type="entry name" value="F-box"/>
    <property type="match status" value="1"/>
</dbReference>
<dbReference type="PANTHER" id="PTHR13318">
    <property type="entry name" value="PARTNER OF PAIRED, ISOFORM B-RELATED"/>
    <property type="match status" value="1"/>
</dbReference>
<dbReference type="GO" id="GO:0019005">
    <property type="term" value="C:SCF ubiquitin ligase complex"/>
    <property type="evidence" value="ECO:0007669"/>
    <property type="project" value="TreeGrafter"/>
</dbReference>
<dbReference type="STRING" id="41427.A0A182IT50"/>
<organism evidence="2">
    <name type="scientific">Anopheles atroparvus</name>
    <name type="common">European mosquito</name>
    <dbReference type="NCBI Taxonomy" id="41427"/>
    <lineage>
        <taxon>Eukaryota</taxon>
        <taxon>Metazoa</taxon>
        <taxon>Ecdysozoa</taxon>
        <taxon>Arthropoda</taxon>
        <taxon>Hexapoda</taxon>
        <taxon>Insecta</taxon>
        <taxon>Pterygota</taxon>
        <taxon>Neoptera</taxon>
        <taxon>Endopterygota</taxon>
        <taxon>Diptera</taxon>
        <taxon>Nematocera</taxon>
        <taxon>Culicoidea</taxon>
        <taxon>Culicidae</taxon>
        <taxon>Anophelinae</taxon>
        <taxon>Anopheles</taxon>
    </lineage>
</organism>
<protein>
    <recommendedName>
        <fullName evidence="1">F-box domain-containing protein</fullName>
    </recommendedName>
</protein>
<evidence type="ECO:0000313" key="2">
    <source>
        <dbReference type="EnsemblMetazoa" id="AATE004967-PA.1"/>
    </source>
</evidence>
<reference evidence="2" key="1">
    <citation type="submission" date="2022-08" db="UniProtKB">
        <authorList>
            <consortium name="EnsemblMetazoa"/>
        </authorList>
    </citation>
    <scope>IDENTIFICATION</scope>
    <source>
        <strain evidence="2">EBRO</strain>
    </source>
</reference>
<dbReference type="VEuPathDB" id="VectorBase:AATE004967"/>
<dbReference type="EnsemblMetazoa" id="AATE004967-RA">
    <property type="protein sequence ID" value="AATE004967-PA.1"/>
    <property type="gene ID" value="AATE004967"/>
</dbReference>
<dbReference type="InterPro" id="IPR036047">
    <property type="entry name" value="F-box-like_dom_sf"/>
</dbReference>
<proteinExistence type="predicted"/>
<accession>A0A182IT50</accession>
<dbReference type="Gene3D" id="3.80.10.10">
    <property type="entry name" value="Ribonuclease Inhibitor"/>
    <property type="match status" value="1"/>
</dbReference>
<feature type="domain" description="F-box" evidence="1">
    <location>
        <begin position="3"/>
        <end position="43"/>
    </location>
</feature>
<dbReference type="SUPFAM" id="SSF52047">
    <property type="entry name" value="RNI-like"/>
    <property type="match status" value="1"/>
</dbReference>
<dbReference type="InterPro" id="IPR032675">
    <property type="entry name" value="LRR_dom_sf"/>
</dbReference>
<name>A0A182IT50_ANOAO</name>
<dbReference type="AlphaFoldDB" id="A0A182IT50"/>